<dbReference type="Proteomes" id="UP000187455">
    <property type="component" value="Unassembled WGS sequence"/>
</dbReference>
<sequence>MELSDAPNDKSPVSEDITSEPRKMMASEKIPESKMTKINFKIINLMYDMGEIPKNMDIGILLPDFKKGVMKDTDNYRGRIPSWIL</sequence>
<proteinExistence type="predicted"/>
<protein>
    <submittedName>
        <fullName evidence="2">Uncharacterized protein</fullName>
    </submittedName>
</protein>
<comment type="caution">
    <text evidence="2">The sequence shown here is derived from an EMBL/GenBank/DDBJ whole genome shotgun (WGS) entry which is preliminary data.</text>
</comment>
<evidence type="ECO:0000313" key="3">
    <source>
        <dbReference type="Proteomes" id="UP000187455"/>
    </source>
</evidence>
<evidence type="ECO:0000256" key="1">
    <source>
        <dbReference type="SAM" id="MobiDB-lite"/>
    </source>
</evidence>
<dbReference type="AlphaFoldDB" id="A0A1R0GP21"/>
<name>A0A1R0GP21_9FUNG</name>
<reference evidence="2 3" key="1">
    <citation type="journal article" date="2016" name="Mol. Biol. Evol.">
        <title>Genome-Wide Survey of Gut Fungi (Harpellales) Reveals the First Horizontally Transferred Ubiquitin Gene from a Mosquito Host.</title>
        <authorList>
            <person name="Wang Y."/>
            <person name="White M.M."/>
            <person name="Kvist S."/>
            <person name="Moncalvo J.M."/>
        </authorList>
    </citation>
    <scope>NUCLEOTIDE SEQUENCE [LARGE SCALE GENOMIC DNA]</scope>
    <source>
        <strain evidence="2 3">ALG-7-W6</strain>
    </source>
</reference>
<feature type="compositionally biased region" description="Basic and acidic residues" evidence="1">
    <location>
        <begin position="19"/>
        <end position="30"/>
    </location>
</feature>
<accession>A0A1R0GP21</accession>
<evidence type="ECO:0000313" key="2">
    <source>
        <dbReference type="EMBL" id="OLY78643.1"/>
    </source>
</evidence>
<dbReference type="OrthoDB" id="3261222at2759"/>
<dbReference type="EMBL" id="LSSL01005836">
    <property type="protein sequence ID" value="OLY78643.1"/>
    <property type="molecule type" value="Genomic_DNA"/>
</dbReference>
<feature type="region of interest" description="Disordered" evidence="1">
    <location>
        <begin position="1"/>
        <end position="30"/>
    </location>
</feature>
<gene>
    <name evidence="2" type="ORF">AYI68_g7303</name>
</gene>
<keyword evidence="3" id="KW-1185">Reference proteome</keyword>
<organism evidence="2 3">
    <name type="scientific">Smittium mucronatum</name>
    <dbReference type="NCBI Taxonomy" id="133383"/>
    <lineage>
        <taxon>Eukaryota</taxon>
        <taxon>Fungi</taxon>
        <taxon>Fungi incertae sedis</taxon>
        <taxon>Zoopagomycota</taxon>
        <taxon>Kickxellomycotina</taxon>
        <taxon>Harpellomycetes</taxon>
        <taxon>Harpellales</taxon>
        <taxon>Legeriomycetaceae</taxon>
        <taxon>Smittium</taxon>
    </lineage>
</organism>